<evidence type="ECO:0000313" key="2">
    <source>
        <dbReference type="Proteomes" id="UP001443914"/>
    </source>
</evidence>
<sequence length="229" mass="26260">MRGELNGLKKMIIRAAAKENCDCASFFLQLRFVLNVIGLSCKRLEMVRVVLAQKVLQALELGEIESGQGLNKELGLSRPGDTRWGSHFKSILNLMALYSTIIEVLVNVGEDAKSKDDRVKAQNAIDHLESFELAFMLHLIQMIFGYTNELGEALQRRDQDIVNVMTLVSLTKGSLQKNRDHGWDNFFENVCVFCMKHRIEIPNMDDFYAPRGRQRRFFAKVTNLHRLRV</sequence>
<keyword evidence="2" id="KW-1185">Reference proteome</keyword>
<dbReference type="AlphaFoldDB" id="A0AAW1K6Z0"/>
<evidence type="ECO:0000313" key="1">
    <source>
        <dbReference type="EMBL" id="KAK9713561.1"/>
    </source>
</evidence>
<accession>A0AAW1K6Z0</accession>
<reference evidence="1" key="1">
    <citation type="submission" date="2024-03" db="EMBL/GenBank/DDBJ databases">
        <title>WGS assembly of Saponaria officinalis var. Norfolk2.</title>
        <authorList>
            <person name="Jenkins J."/>
            <person name="Shu S."/>
            <person name="Grimwood J."/>
            <person name="Barry K."/>
            <person name="Goodstein D."/>
            <person name="Schmutz J."/>
            <person name="Leebens-Mack J."/>
            <person name="Osbourn A."/>
        </authorList>
    </citation>
    <scope>NUCLEOTIDE SEQUENCE [LARGE SCALE GENOMIC DNA]</scope>
    <source>
        <strain evidence="1">JIC</strain>
    </source>
</reference>
<dbReference type="PANTHER" id="PTHR11697">
    <property type="entry name" value="GENERAL TRANSCRIPTION FACTOR 2-RELATED ZINC FINGER PROTEIN"/>
    <property type="match status" value="1"/>
</dbReference>
<gene>
    <name evidence="1" type="ORF">RND81_06G035300</name>
</gene>
<dbReference type="InterPro" id="IPR055298">
    <property type="entry name" value="AtLOH3-like"/>
</dbReference>
<dbReference type="EMBL" id="JBDFQZ010000006">
    <property type="protein sequence ID" value="KAK9713561.1"/>
    <property type="molecule type" value="Genomic_DNA"/>
</dbReference>
<comment type="caution">
    <text evidence="1">The sequence shown here is derived from an EMBL/GenBank/DDBJ whole genome shotgun (WGS) entry which is preliminary data.</text>
</comment>
<dbReference type="PANTHER" id="PTHR11697:SF230">
    <property type="entry name" value="ZINC FINGER, MYM DOMAIN CONTAINING 1"/>
    <property type="match status" value="1"/>
</dbReference>
<dbReference type="Proteomes" id="UP001443914">
    <property type="component" value="Unassembled WGS sequence"/>
</dbReference>
<organism evidence="1 2">
    <name type="scientific">Saponaria officinalis</name>
    <name type="common">Common soapwort</name>
    <name type="synonym">Lychnis saponaria</name>
    <dbReference type="NCBI Taxonomy" id="3572"/>
    <lineage>
        <taxon>Eukaryota</taxon>
        <taxon>Viridiplantae</taxon>
        <taxon>Streptophyta</taxon>
        <taxon>Embryophyta</taxon>
        <taxon>Tracheophyta</taxon>
        <taxon>Spermatophyta</taxon>
        <taxon>Magnoliopsida</taxon>
        <taxon>eudicotyledons</taxon>
        <taxon>Gunneridae</taxon>
        <taxon>Pentapetalae</taxon>
        <taxon>Caryophyllales</taxon>
        <taxon>Caryophyllaceae</taxon>
        <taxon>Caryophylleae</taxon>
        <taxon>Saponaria</taxon>
    </lineage>
</organism>
<proteinExistence type="predicted"/>
<name>A0AAW1K6Z0_SAPOF</name>
<protein>
    <submittedName>
        <fullName evidence="1">Uncharacterized protein</fullName>
    </submittedName>
</protein>